<evidence type="ECO:0000256" key="3">
    <source>
        <dbReference type="ARBA" id="ARBA00022452"/>
    </source>
</evidence>
<evidence type="ECO:0000259" key="9">
    <source>
        <dbReference type="Pfam" id="PF00593"/>
    </source>
</evidence>
<dbReference type="InterPro" id="IPR036942">
    <property type="entry name" value="Beta-barrel_TonB_sf"/>
</dbReference>
<evidence type="ECO:0000313" key="11">
    <source>
        <dbReference type="Proteomes" id="UP000094379"/>
    </source>
</evidence>
<dbReference type="Gene3D" id="2.40.170.20">
    <property type="entry name" value="TonB-dependent receptor, beta-barrel domain"/>
    <property type="match status" value="1"/>
</dbReference>
<dbReference type="InterPro" id="IPR000531">
    <property type="entry name" value="Beta-barrel_TonB"/>
</dbReference>
<keyword evidence="10" id="KW-0675">Receptor</keyword>
<comment type="caution">
    <text evidence="10">The sequence shown here is derived from an EMBL/GenBank/DDBJ whole genome shotgun (WGS) entry which is preliminary data.</text>
</comment>
<organism evidence="10 11">
    <name type="scientific">Methylophaga muralis</name>
    <dbReference type="NCBI Taxonomy" id="291169"/>
    <lineage>
        <taxon>Bacteria</taxon>
        <taxon>Pseudomonadati</taxon>
        <taxon>Pseudomonadota</taxon>
        <taxon>Gammaproteobacteria</taxon>
        <taxon>Thiotrichales</taxon>
        <taxon>Piscirickettsiaceae</taxon>
        <taxon>Methylophaga</taxon>
    </lineage>
</organism>
<dbReference type="PROSITE" id="PS52016">
    <property type="entry name" value="TONB_DEPENDENT_REC_3"/>
    <property type="match status" value="1"/>
</dbReference>
<sequence length="509" mass="58034">MSITGFVFDYSQGNSNGYIDRNETRSDSMAFSWLSDLTTNLSHTLAVEYQEENVDSPYWGTPTLQPHSGTLQIDKRIRHNNYNVEDGVYKQRVRWLRSVTDYQFNDKTALRNTFYHYRAERDYQNLEGYRYTDSTNSVIDRRSGLQQRHEQEMNGNRIELTHQGELFAQQSDWAVGFDFNTNHHTGFPTSSGTFDFINPYNYDPGSFAELGIGSLQEGRSNRVKMISVFAENRQGLTDRLSLISALRYDHIDFELVPSPEAEKSTSQWDTVSGRLGLVYALNEDISLYSQYSTSSEPPGGTLTTSSTTTIDDFDISKGRQFEIGAKFNYWNNRGTSTIAAYHIVRKNFLVRDPNDSSRSIQVGQQTSKGLEFATSLQITTTLRADANVAFVNAEYDEYFEAGESYKGNMPSSIPKRLGNLWLIYQPLSDWQFGLGARHVTSVYADSANTQKLPAYTLYDAYARYRVSQHLDITLRGRNLSDKLYAYSGSSSQYYVGEPRSVELSLDLKY</sequence>
<name>A0A1E3GVE6_9GAMM</name>
<evidence type="ECO:0000256" key="6">
    <source>
        <dbReference type="ARBA" id="ARBA00023136"/>
    </source>
</evidence>
<keyword evidence="4 8" id="KW-0812">Transmembrane</keyword>
<dbReference type="AlphaFoldDB" id="A0A1E3GVE6"/>
<dbReference type="SUPFAM" id="SSF56935">
    <property type="entry name" value="Porins"/>
    <property type="match status" value="1"/>
</dbReference>
<feature type="domain" description="TonB-dependent receptor-like beta-barrel" evidence="9">
    <location>
        <begin position="53"/>
        <end position="479"/>
    </location>
</feature>
<dbReference type="PANTHER" id="PTHR32552:SF84">
    <property type="entry name" value="TONB-DEPENDENT RECEPTOR-RELATED"/>
    <property type="match status" value="1"/>
</dbReference>
<dbReference type="InterPro" id="IPR039426">
    <property type="entry name" value="TonB-dep_rcpt-like"/>
</dbReference>
<dbReference type="GO" id="GO:0015344">
    <property type="term" value="F:siderophore uptake transmembrane transporter activity"/>
    <property type="evidence" value="ECO:0007669"/>
    <property type="project" value="TreeGrafter"/>
</dbReference>
<accession>A0A1E3GVE6</accession>
<dbReference type="PANTHER" id="PTHR32552">
    <property type="entry name" value="FERRICHROME IRON RECEPTOR-RELATED"/>
    <property type="match status" value="1"/>
</dbReference>
<reference evidence="10 11" key="1">
    <citation type="submission" date="2016-07" db="EMBL/GenBank/DDBJ databases">
        <title>Draft Genome Sequence of Methylophaga muralis Bur 1.</title>
        <authorList>
            <person name="Vasilenko O.V."/>
            <person name="Doronina N.V."/>
            <person name="Shmareva M.N."/>
            <person name="Tarlachkov S.V."/>
            <person name="Mustakhimov I."/>
            <person name="Trotsenko Y.A."/>
        </authorList>
    </citation>
    <scope>NUCLEOTIDE SEQUENCE [LARGE SCALE GENOMIC DNA]</scope>
    <source>
        <strain evidence="10 11">Bur 1</strain>
    </source>
</reference>
<keyword evidence="2 8" id="KW-0813">Transport</keyword>
<keyword evidence="3 8" id="KW-1134">Transmembrane beta strand</keyword>
<evidence type="ECO:0000256" key="5">
    <source>
        <dbReference type="ARBA" id="ARBA00023077"/>
    </source>
</evidence>
<comment type="subcellular location">
    <subcellularLocation>
        <location evidence="1 8">Cell outer membrane</location>
        <topology evidence="1 8">Multi-pass membrane protein</topology>
    </subcellularLocation>
</comment>
<dbReference type="Pfam" id="PF00593">
    <property type="entry name" value="TonB_dep_Rec_b-barrel"/>
    <property type="match status" value="1"/>
</dbReference>
<dbReference type="GO" id="GO:0009279">
    <property type="term" value="C:cell outer membrane"/>
    <property type="evidence" value="ECO:0007669"/>
    <property type="project" value="UniProtKB-SubCell"/>
</dbReference>
<keyword evidence="6 8" id="KW-0472">Membrane</keyword>
<keyword evidence="5" id="KW-0798">TonB box</keyword>
<protein>
    <submittedName>
        <fullName evidence="10">Ferrichrome-iron receptor</fullName>
    </submittedName>
</protein>
<evidence type="ECO:0000256" key="7">
    <source>
        <dbReference type="ARBA" id="ARBA00023237"/>
    </source>
</evidence>
<keyword evidence="11" id="KW-1185">Reference proteome</keyword>
<dbReference type="Proteomes" id="UP000094379">
    <property type="component" value="Unassembled WGS sequence"/>
</dbReference>
<evidence type="ECO:0000256" key="2">
    <source>
        <dbReference type="ARBA" id="ARBA00022448"/>
    </source>
</evidence>
<evidence type="ECO:0000256" key="1">
    <source>
        <dbReference type="ARBA" id="ARBA00004571"/>
    </source>
</evidence>
<keyword evidence="7 8" id="KW-0998">Cell outer membrane</keyword>
<evidence type="ECO:0000313" key="10">
    <source>
        <dbReference type="EMBL" id="ODN68007.1"/>
    </source>
</evidence>
<dbReference type="PATRIC" id="fig|291169.3.peg.520"/>
<evidence type="ECO:0000256" key="4">
    <source>
        <dbReference type="ARBA" id="ARBA00022692"/>
    </source>
</evidence>
<dbReference type="STRING" id="291169.A9E74_00513"/>
<comment type="similarity">
    <text evidence="8">Belongs to the TonB-dependent receptor family.</text>
</comment>
<proteinExistence type="inferred from homology"/>
<gene>
    <name evidence="10" type="primary">fhuA_2</name>
    <name evidence="10" type="ORF">A9E74_00513</name>
</gene>
<evidence type="ECO:0000256" key="8">
    <source>
        <dbReference type="PROSITE-ProRule" id="PRU01360"/>
    </source>
</evidence>
<dbReference type="EMBL" id="MCRI01000002">
    <property type="protein sequence ID" value="ODN68007.1"/>
    <property type="molecule type" value="Genomic_DNA"/>
</dbReference>